<dbReference type="PANTHER" id="PTHR11764">
    <property type="entry name" value="TERPENE CYCLASE/MUTASE FAMILY MEMBER"/>
    <property type="match status" value="1"/>
</dbReference>
<keyword evidence="1" id="KW-0677">Repeat</keyword>
<dbReference type="GO" id="GO:0016866">
    <property type="term" value="F:intramolecular transferase activity"/>
    <property type="evidence" value="ECO:0007669"/>
    <property type="project" value="InterPro"/>
</dbReference>
<dbReference type="EMBL" id="LXJU01000006">
    <property type="protein sequence ID" value="OGE54527.1"/>
    <property type="molecule type" value="Genomic_DNA"/>
</dbReference>
<evidence type="ECO:0000259" key="4">
    <source>
        <dbReference type="Pfam" id="PF13243"/>
    </source>
</evidence>
<proteinExistence type="inferred from homology"/>
<dbReference type="NCBIfam" id="TIGR01507">
    <property type="entry name" value="hopene_cyclase"/>
    <property type="match status" value="1"/>
</dbReference>
<dbReference type="CDD" id="cd02892">
    <property type="entry name" value="SQCY_1"/>
    <property type="match status" value="1"/>
</dbReference>
<dbReference type="InterPro" id="IPR006400">
    <property type="entry name" value="Hopene-cyclase"/>
</dbReference>
<dbReference type="InterPro" id="IPR018333">
    <property type="entry name" value="Squalene_cyclase"/>
</dbReference>
<reference evidence="6 7" key="1">
    <citation type="journal article" date="2016" name="Sci. Rep.">
        <title>Penicillium arizonense, a new, genome sequenced fungal species, reveals a high chemical diversity in secreted metabolites.</title>
        <authorList>
            <person name="Grijseels S."/>
            <person name="Nielsen J.C."/>
            <person name="Randelovic M."/>
            <person name="Nielsen J."/>
            <person name="Nielsen K.F."/>
            <person name="Workman M."/>
            <person name="Frisvad J.C."/>
        </authorList>
    </citation>
    <scope>NUCLEOTIDE SEQUENCE [LARGE SCALE GENOMIC DNA]</scope>
    <source>
        <strain evidence="6 7">CBS 141311</strain>
    </source>
</reference>
<keyword evidence="2 3" id="KW-0413">Isomerase</keyword>
<dbReference type="OrthoDB" id="21502at2759"/>
<dbReference type="AlphaFoldDB" id="A0A1F5LN29"/>
<gene>
    <name evidence="6" type="ORF">PENARI_c006G00835</name>
</gene>
<dbReference type="PANTHER" id="PTHR11764:SF82">
    <property type="entry name" value="TERPENE CYCLASE_MUTASE FAMILY MEMBER"/>
    <property type="match status" value="1"/>
</dbReference>
<dbReference type="InterPro" id="IPR032696">
    <property type="entry name" value="SQ_cyclase_C"/>
</dbReference>
<evidence type="ECO:0000313" key="6">
    <source>
        <dbReference type="EMBL" id="OGE54527.1"/>
    </source>
</evidence>
<protein>
    <recommendedName>
        <fullName evidence="3">Terpene cyclase/mutase family member</fullName>
        <ecNumber evidence="3">5.4.99.-</ecNumber>
    </recommendedName>
</protein>
<evidence type="ECO:0000256" key="3">
    <source>
        <dbReference type="RuleBase" id="RU362003"/>
    </source>
</evidence>
<dbReference type="SFLD" id="SFLDG01016">
    <property type="entry name" value="Prenyltransferase_Like_2"/>
    <property type="match status" value="1"/>
</dbReference>
<organism evidence="6 7">
    <name type="scientific">Penicillium arizonense</name>
    <dbReference type="NCBI Taxonomy" id="1835702"/>
    <lineage>
        <taxon>Eukaryota</taxon>
        <taxon>Fungi</taxon>
        <taxon>Dikarya</taxon>
        <taxon>Ascomycota</taxon>
        <taxon>Pezizomycotina</taxon>
        <taxon>Eurotiomycetes</taxon>
        <taxon>Eurotiomycetidae</taxon>
        <taxon>Eurotiales</taxon>
        <taxon>Aspergillaceae</taxon>
        <taxon>Penicillium</taxon>
    </lineage>
</organism>
<sequence length="697" mass="77844">MAVQTSTTTDEKHSCKTPALSITPYYRDEWLVDQVRSSLQLATRYAFNRRHNDGHWCGELKSNATITAEYVMMRQALGLDMSLDRDELVAWFLADQQKDGSWAIAPGYPGDVSTTTEAYFALKLLGAELDMAPLRHAREFILSAGGVAKVRIFTRIYLATFGLFPWKAVPELPAELILVPAIAPISIYRLSSWARSTIVPLLIVAHHRPIYPLPNGKSAANDFLDEIWQDASNKLVPYSQSLWGLWKTDAVAFTFTALDIALHWIGGLRSSPSRAYARRKCVEWILEHQEEEGDWAGIFPPMHVGVLALSLEGYKHDDLPVRSALEAIERFAWLDGGKKRIQACLSPVWDTILMTVGLCDAGYKGRLSTAIDWITSRQLLGAEGDWRIYKPDLPPGGFSFEYFNRWYPDVDDTAAAILAMLKQDPKLKNSLPVRKAVVWILGMQNCDGGWGAFDVNNDKLFLNKIPFSDMESLCDPSTADVTGRILEAFGLIMQLSFSDPSNHSLDDLIDQMNLACCRAISYLAHHQESSGSWYGRWGSNYIYGTSNVLCGLAYFSAGCTSTAQGDDAVKEHIDSAVHWLRSIQNPDGGWGETLMSYKDPRLAGHGPSTASQTAWALMGLLSSLPPTEKVVQEGVRYLLRTQTRVDNEGEASWPEALHTGTGFPNHFYLGYSFYPHYFPMMALGRYVQLTRRQAPQA</sequence>
<evidence type="ECO:0000259" key="5">
    <source>
        <dbReference type="Pfam" id="PF13249"/>
    </source>
</evidence>
<dbReference type="NCBIfam" id="TIGR01787">
    <property type="entry name" value="squalene_cyclas"/>
    <property type="match status" value="1"/>
</dbReference>
<comment type="caution">
    <text evidence="6">The sequence shown here is derived from an EMBL/GenBank/DDBJ whole genome shotgun (WGS) entry which is preliminary data.</text>
</comment>
<keyword evidence="7" id="KW-1185">Reference proteome</keyword>
<evidence type="ECO:0000313" key="7">
    <source>
        <dbReference type="Proteomes" id="UP000177622"/>
    </source>
</evidence>
<evidence type="ECO:0000256" key="1">
    <source>
        <dbReference type="ARBA" id="ARBA00022737"/>
    </source>
</evidence>
<dbReference type="GeneID" id="34574864"/>
<name>A0A1F5LN29_PENAI</name>
<feature type="domain" description="Squalene cyclase N-terminal" evidence="5">
    <location>
        <begin position="40"/>
        <end position="333"/>
    </location>
</feature>
<feature type="domain" description="Squalene cyclase C-terminal" evidence="4">
    <location>
        <begin position="345"/>
        <end position="687"/>
    </location>
</feature>
<dbReference type="Gene3D" id="1.50.10.20">
    <property type="match status" value="2"/>
</dbReference>
<evidence type="ECO:0000256" key="2">
    <source>
        <dbReference type="ARBA" id="ARBA00023235"/>
    </source>
</evidence>
<dbReference type="Proteomes" id="UP000177622">
    <property type="component" value="Unassembled WGS sequence"/>
</dbReference>
<dbReference type="Pfam" id="PF13249">
    <property type="entry name" value="SQHop_cyclase_N"/>
    <property type="match status" value="1"/>
</dbReference>
<dbReference type="InterPro" id="IPR008930">
    <property type="entry name" value="Terpenoid_cyclase/PrenylTrfase"/>
</dbReference>
<dbReference type="EC" id="5.4.99.-" evidence="3"/>
<dbReference type="Pfam" id="PF13243">
    <property type="entry name" value="SQHop_cyclase_C"/>
    <property type="match status" value="1"/>
</dbReference>
<dbReference type="RefSeq" id="XP_022489962.1">
    <property type="nucleotide sequence ID" value="XM_022630130.1"/>
</dbReference>
<accession>A0A1F5LN29</accession>
<dbReference type="GO" id="GO:0016104">
    <property type="term" value="P:triterpenoid biosynthetic process"/>
    <property type="evidence" value="ECO:0007669"/>
    <property type="project" value="InterPro"/>
</dbReference>
<dbReference type="GO" id="GO:0005811">
    <property type="term" value="C:lipid droplet"/>
    <property type="evidence" value="ECO:0007669"/>
    <property type="project" value="InterPro"/>
</dbReference>
<dbReference type="InterPro" id="IPR032697">
    <property type="entry name" value="SQ_cyclase_N"/>
</dbReference>
<comment type="similarity">
    <text evidence="3">Belongs to the terpene cyclase/mutase family.</text>
</comment>
<dbReference type="STRING" id="1835702.A0A1F5LN29"/>
<dbReference type="SUPFAM" id="SSF48239">
    <property type="entry name" value="Terpenoid cyclases/Protein prenyltransferases"/>
    <property type="match status" value="2"/>
</dbReference>